<dbReference type="EMBL" id="UINC01032459">
    <property type="protein sequence ID" value="SVB20148.1"/>
    <property type="molecule type" value="Genomic_DNA"/>
</dbReference>
<keyword evidence="7" id="KW-0378">Hydrolase</keyword>
<keyword evidence="9" id="KW-0443">Lipid metabolism</keyword>
<evidence type="ECO:0000256" key="5">
    <source>
        <dbReference type="ARBA" id="ARBA00022556"/>
    </source>
</evidence>
<reference evidence="11" key="1">
    <citation type="submission" date="2018-05" db="EMBL/GenBank/DDBJ databases">
        <authorList>
            <person name="Lanie J.A."/>
            <person name="Ng W.-L."/>
            <person name="Kazmierczak K.M."/>
            <person name="Andrzejewski T.M."/>
            <person name="Davidsen T.M."/>
            <person name="Wayne K.J."/>
            <person name="Tettelin H."/>
            <person name="Glass J.I."/>
            <person name="Rusch D."/>
            <person name="Podicherti R."/>
            <person name="Tsui H.-C.T."/>
            <person name="Winkler M.E."/>
        </authorList>
    </citation>
    <scope>NUCLEOTIDE SEQUENCE</scope>
</reference>
<accession>A0A382C261</accession>
<dbReference type="PANTHER" id="PTHR33694">
    <property type="entry name" value="UDP-3-O-ACYL-N-ACETYLGLUCOSAMINE DEACETYLASE 1, MITOCHONDRIAL-RELATED"/>
    <property type="match status" value="1"/>
</dbReference>
<evidence type="ECO:0000313" key="11">
    <source>
        <dbReference type="EMBL" id="SVB20148.1"/>
    </source>
</evidence>
<evidence type="ECO:0000256" key="2">
    <source>
        <dbReference type="ARBA" id="ARBA00005002"/>
    </source>
</evidence>
<evidence type="ECO:0000256" key="9">
    <source>
        <dbReference type="ARBA" id="ARBA00023098"/>
    </source>
</evidence>
<dbReference type="Pfam" id="PF03331">
    <property type="entry name" value="LpxC"/>
    <property type="match status" value="1"/>
</dbReference>
<dbReference type="PANTHER" id="PTHR33694:SF1">
    <property type="entry name" value="UDP-3-O-ACYL-N-ACETYLGLUCOSAMINE DEACETYLASE 1, MITOCHONDRIAL-RELATED"/>
    <property type="match status" value="1"/>
</dbReference>
<dbReference type="UniPathway" id="UPA00359">
    <property type="reaction ID" value="UER00478"/>
</dbReference>
<evidence type="ECO:0000256" key="4">
    <source>
        <dbReference type="ARBA" id="ARBA00022516"/>
    </source>
</evidence>
<evidence type="ECO:0000256" key="1">
    <source>
        <dbReference type="ARBA" id="ARBA00001947"/>
    </source>
</evidence>
<gene>
    <name evidence="11" type="ORF">METZ01_LOCUS173002</name>
</gene>
<dbReference type="Gene3D" id="3.30.1700.10">
    <property type="entry name" value="lpxc deacetylase, domain 2"/>
    <property type="match status" value="1"/>
</dbReference>
<keyword evidence="5" id="KW-0441">Lipid A biosynthesis</keyword>
<sequence>MPSFYQKTIKREIQFKGVGLHNGKKVNMKLVPAAPNHGIVFKRTDLKTKNLIPAIFDNVSNSVLCTNIQNEFGVTVSMIEHLLGVLYGEEIDNLLIEIDSSEVPIMDGSAKEFVYQIRATGTKNYDTTRKFIKVLKKCELVVDNKFISIEPYENDLKIDFEIVYKNQLISTQRKSVSLSNDDLDAVYNSRTFCLFEDVEKIK</sequence>
<dbReference type="GO" id="GO:0103117">
    <property type="term" value="F:UDP-3-O-acyl-N-acetylglucosamine deacetylase activity"/>
    <property type="evidence" value="ECO:0007669"/>
    <property type="project" value="UniProtKB-EC"/>
</dbReference>
<organism evidence="11">
    <name type="scientific">marine metagenome</name>
    <dbReference type="NCBI Taxonomy" id="408172"/>
    <lineage>
        <taxon>unclassified sequences</taxon>
        <taxon>metagenomes</taxon>
        <taxon>ecological metagenomes</taxon>
    </lineage>
</organism>
<proteinExistence type="predicted"/>
<dbReference type="EC" id="3.5.1.108" evidence="3"/>
<evidence type="ECO:0000256" key="8">
    <source>
        <dbReference type="ARBA" id="ARBA00022833"/>
    </source>
</evidence>
<dbReference type="GO" id="GO:0016020">
    <property type="term" value="C:membrane"/>
    <property type="evidence" value="ECO:0007669"/>
    <property type="project" value="GOC"/>
</dbReference>
<dbReference type="InterPro" id="IPR015870">
    <property type="entry name" value="UDP-acyl_N-AcGlcN_deAcase_N"/>
</dbReference>
<keyword evidence="4" id="KW-0444">Lipid biosynthesis</keyword>
<name>A0A382C261_9ZZZZ</name>
<keyword evidence="6" id="KW-0479">Metal-binding</keyword>
<dbReference type="Gene3D" id="3.30.230.20">
    <property type="entry name" value="lpxc deacetylase, domain 1"/>
    <property type="match status" value="1"/>
</dbReference>
<evidence type="ECO:0000256" key="10">
    <source>
        <dbReference type="ARBA" id="ARBA00024535"/>
    </source>
</evidence>
<evidence type="ECO:0000256" key="7">
    <source>
        <dbReference type="ARBA" id="ARBA00022801"/>
    </source>
</evidence>
<protein>
    <recommendedName>
        <fullName evidence="3">UDP-3-O-acyl-N-acetylglucosamine deacetylase</fullName>
        <ecNumber evidence="3">3.5.1.108</ecNumber>
    </recommendedName>
</protein>
<comment type="catalytic activity">
    <reaction evidence="10">
        <text>a UDP-3-O-[(3R)-3-hydroxyacyl]-N-acetyl-alpha-D-glucosamine + H2O = a UDP-3-O-[(3R)-3-hydroxyacyl]-alpha-D-glucosamine + acetate</text>
        <dbReference type="Rhea" id="RHEA:67816"/>
        <dbReference type="ChEBI" id="CHEBI:15377"/>
        <dbReference type="ChEBI" id="CHEBI:30089"/>
        <dbReference type="ChEBI" id="CHEBI:137740"/>
        <dbReference type="ChEBI" id="CHEBI:173225"/>
        <dbReference type="EC" id="3.5.1.108"/>
    </reaction>
</comment>
<dbReference type="SUPFAM" id="SSF54211">
    <property type="entry name" value="Ribosomal protein S5 domain 2-like"/>
    <property type="match status" value="1"/>
</dbReference>
<dbReference type="InterPro" id="IPR020568">
    <property type="entry name" value="Ribosomal_Su5_D2-typ_SF"/>
</dbReference>
<keyword evidence="8" id="KW-0862">Zinc</keyword>
<dbReference type="GO" id="GO:0009245">
    <property type="term" value="P:lipid A biosynthetic process"/>
    <property type="evidence" value="ECO:0007669"/>
    <property type="project" value="UniProtKB-KW"/>
</dbReference>
<dbReference type="AlphaFoldDB" id="A0A382C261"/>
<dbReference type="InterPro" id="IPR011334">
    <property type="entry name" value="UDP-acyl_GlcNac_deAcase_C"/>
</dbReference>
<feature type="non-terminal residue" evidence="11">
    <location>
        <position position="202"/>
    </location>
</feature>
<dbReference type="InterPro" id="IPR004463">
    <property type="entry name" value="UDP-acyl_GlcNac_deAcase"/>
</dbReference>
<comment type="pathway">
    <text evidence="2">Glycolipid biosynthesis; lipid IV(A) biosynthesis; lipid IV(A) from (3R)-3-hydroxytetradecanoyl-[acyl-carrier-protein] and UDP-N-acetyl-alpha-D-glucosamine: step 2/6.</text>
</comment>
<comment type="cofactor">
    <cofactor evidence="1">
        <name>Zn(2+)</name>
        <dbReference type="ChEBI" id="CHEBI:29105"/>
    </cofactor>
</comment>
<evidence type="ECO:0000256" key="6">
    <source>
        <dbReference type="ARBA" id="ARBA00022723"/>
    </source>
</evidence>
<dbReference type="GO" id="GO:0046872">
    <property type="term" value="F:metal ion binding"/>
    <property type="evidence" value="ECO:0007669"/>
    <property type="project" value="UniProtKB-KW"/>
</dbReference>
<evidence type="ECO:0000256" key="3">
    <source>
        <dbReference type="ARBA" id="ARBA00012745"/>
    </source>
</evidence>